<dbReference type="Gene3D" id="3.10.180.10">
    <property type="entry name" value="2,3-Dihydroxybiphenyl 1,2-Dioxygenase, domain 1"/>
    <property type="match status" value="1"/>
</dbReference>
<evidence type="ECO:0000313" key="2">
    <source>
        <dbReference type="EMBL" id="CCH74590.1"/>
    </source>
</evidence>
<protein>
    <recommendedName>
        <fullName evidence="1">Glyoxalase-like domain-containing protein</fullName>
    </recommendedName>
</protein>
<proteinExistence type="predicted"/>
<dbReference type="CDD" id="cd06587">
    <property type="entry name" value="VOC"/>
    <property type="match status" value="1"/>
</dbReference>
<accession>W6K0P2</accession>
<organism evidence="2 3">
    <name type="scientific">Nostocoides australiense Ben110</name>
    <dbReference type="NCBI Taxonomy" id="1193182"/>
    <lineage>
        <taxon>Bacteria</taxon>
        <taxon>Bacillati</taxon>
        <taxon>Actinomycetota</taxon>
        <taxon>Actinomycetes</taxon>
        <taxon>Micrococcales</taxon>
        <taxon>Intrasporangiaceae</taxon>
        <taxon>Nostocoides</taxon>
    </lineage>
</organism>
<sequence length="129" mass="14765">MKIRAIMIDCTDHYAQCRWWESVLDDYADAPDDPNYPDDETMTLVGPEAQPWLCFQRVEDSKRTKNRLHFDLHPLGRTRDEEVERLLGLGATLVGDHRRPNGSGWVTMADPEGNEFCVERSEAEMAAGQ</sequence>
<dbReference type="Pfam" id="PF18029">
    <property type="entry name" value="Glyoxalase_6"/>
    <property type="match status" value="1"/>
</dbReference>
<dbReference type="PANTHER" id="PTHR35908">
    <property type="entry name" value="HYPOTHETICAL FUSION PROTEIN"/>
    <property type="match status" value="1"/>
</dbReference>
<evidence type="ECO:0000259" key="1">
    <source>
        <dbReference type="Pfam" id="PF18029"/>
    </source>
</evidence>
<dbReference type="InterPro" id="IPR029068">
    <property type="entry name" value="Glyas_Bleomycin-R_OHBP_Dase"/>
</dbReference>
<reference evidence="2 3" key="1">
    <citation type="journal article" date="2013" name="ISME J.">
        <title>A metabolic model for members of the genus Tetrasphaera involved in enhanced biological phosphorus removal.</title>
        <authorList>
            <person name="Kristiansen R."/>
            <person name="Nguyen H.T.T."/>
            <person name="Saunders A.M."/>
            <person name="Nielsen J.L."/>
            <person name="Wimmer R."/>
            <person name="Le V.Q."/>
            <person name="McIlroy S.J."/>
            <person name="Petrovski S."/>
            <person name="Seviour R.J."/>
            <person name="Calteau A."/>
            <person name="Nielsen K.L."/>
            <person name="Nielsen P.H."/>
        </authorList>
    </citation>
    <scope>NUCLEOTIDE SEQUENCE [LARGE SCALE GENOMIC DNA]</scope>
    <source>
        <strain evidence="2 3">Ben110</strain>
    </source>
</reference>
<dbReference type="InterPro" id="IPR041581">
    <property type="entry name" value="Glyoxalase_6"/>
</dbReference>
<comment type="caution">
    <text evidence="2">The sequence shown here is derived from an EMBL/GenBank/DDBJ whole genome shotgun (WGS) entry which is preliminary data.</text>
</comment>
<dbReference type="SUPFAM" id="SSF54593">
    <property type="entry name" value="Glyoxalase/Bleomycin resistance protein/Dihydroxybiphenyl dioxygenase"/>
    <property type="match status" value="1"/>
</dbReference>
<evidence type="ECO:0000313" key="3">
    <source>
        <dbReference type="Proteomes" id="UP000035763"/>
    </source>
</evidence>
<name>W6K0P2_9MICO</name>
<dbReference type="RefSeq" id="WP_048695130.1">
    <property type="nucleotide sequence ID" value="NZ_HG764815.1"/>
</dbReference>
<dbReference type="Proteomes" id="UP000035763">
    <property type="component" value="Unassembled WGS sequence"/>
</dbReference>
<feature type="domain" description="Glyoxalase-like" evidence="1">
    <location>
        <begin position="6"/>
        <end position="118"/>
    </location>
</feature>
<dbReference type="PANTHER" id="PTHR35908:SF1">
    <property type="entry name" value="CONSERVED PROTEIN"/>
    <property type="match status" value="1"/>
</dbReference>
<gene>
    <name evidence="2" type="ORF">BN11_460006</name>
</gene>
<dbReference type="EMBL" id="CAJA01000401">
    <property type="protein sequence ID" value="CCH74590.1"/>
    <property type="molecule type" value="Genomic_DNA"/>
</dbReference>
<dbReference type="STRING" id="1193182.BN11_460006"/>
<dbReference type="AlphaFoldDB" id="W6K0P2"/>
<keyword evidence="3" id="KW-1185">Reference proteome</keyword>